<evidence type="ECO:0000256" key="3">
    <source>
        <dbReference type="ARBA" id="ARBA00022643"/>
    </source>
</evidence>
<accession>A0A2N5ZK42</accession>
<dbReference type="PROSITE" id="PS00018">
    <property type="entry name" value="EF_HAND_1"/>
    <property type="match status" value="1"/>
</dbReference>
<dbReference type="SUPFAM" id="SSF51395">
    <property type="entry name" value="FMN-linked oxidoreductases"/>
    <property type="match status" value="1"/>
</dbReference>
<evidence type="ECO:0000256" key="1">
    <source>
        <dbReference type="ARBA" id="ARBA00001917"/>
    </source>
</evidence>
<protein>
    <recommendedName>
        <fullName evidence="5">FMN hydroxy acid dehydrogenase domain-containing protein</fullName>
    </recommendedName>
</protein>
<dbReference type="PANTHER" id="PTHR10578:SF107">
    <property type="entry name" value="2-HYDROXYACID OXIDASE 1"/>
    <property type="match status" value="1"/>
</dbReference>
<dbReference type="GO" id="GO:0016491">
    <property type="term" value="F:oxidoreductase activity"/>
    <property type="evidence" value="ECO:0007669"/>
    <property type="project" value="UniProtKB-KW"/>
</dbReference>
<dbReference type="PANTHER" id="PTHR10578">
    <property type="entry name" value="S -2-HYDROXY-ACID OXIDASE-RELATED"/>
    <property type="match status" value="1"/>
</dbReference>
<dbReference type="InterPro" id="IPR013785">
    <property type="entry name" value="Aldolase_TIM"/>
</dbReference>
<keyword evidence="3" id="KW-0288">FMN</keyword>
<dbReference type="InterPro" id="IPR018247">
    <property type="entry name" value="EF_Hand_1_Ca_BS"/>
</dbReference>
<sequence>MNKAEIFNGICFACKICNGKACRGIIPGMGGLGNGNTFVSNYDSWENIKIESNKDKMPKIVFAPMTGVDENMGGYLSEREFHHLAVKASKKACILHSIGDGFPEYKLEYGAEALRKNNSRGAVFLKPFRHELLMKKYNSIKDVASFVGIDIDCLCLPTLKGVKDIVDMGYEELNSFIKNIDIPFIIKGIFDSSQIELIRKLRPFGVVVSNHGGRVFDNGKGIAYILKELENEIRPFVKEIWVDGGLRKREHLLKAKALGADRVIIGRPFAVNTILYREKGVVRFLEENSICL</sequence>
<evidence type="ECO:0000259" key="5">
    <source>
        <dbReference type="PROSITE" id="PS51349"/>
    </source>
</evidence>
<evidence type="ECO:0000256" key="2">
    <source>
        <dbReference type="ARBA" id="ARBA00022630"/>
    </source>
</evidence>
<reference evidence="6 7" key="1">
    <citation type="submission" date="2017-11" db="EMBL/GenBank/DDBJ databases">
        <title>Genome-resolved metagenomics identifies genetic mobility, metabolic interactions, and unexpected diversity in perchlorate-reducing communities.</title>
        <authorList>
            <person name="Barnum T.P."/>
            <person name="Figueroa I.A."/>
            <person name="Carlstrom C.I."/>
            <person name="Lucas L.N."/>
            <person name="Engelbrektson A.L."/>
            <person name="Coates J.D."/>
        </authorList>
    </citation>
    <scope>NUCLEOTIDE SEQUENCE [LARGE SCALE GENOMIC DNA]</scope>
    <source>
        <strain evidence="6">BM706</strain>
    </source>
</reference>
<proteinExistence type="predicted"/>
<keyword evidence="2" id="KW-0285">Flavoprotein</keyword>
<gene>
    <name evidence="6" type="ORF">C0601_03220</name>
</gene>
<name>A0A2N5ZK42_MUIH1</name>
<dbReference type="PROSITE" id="PS51349">
    <property type="entry name" value="FMN_HYDROXY_ACID_DH_2"/>
    <property type="match status" value="1"/>
</dbReference>
<comment type="caution">
    <text evidence="6">The sequence shown here is derived from an EMBL/GenBank/DDBJ whole genome shotgun (WGS) entry which is preliminary data.</text>
</comment>
<comment type="cofactor">
    <cofactor evidence="1">
        <name>FMN</name>
        <dbReference type="ChEBI" id="CHEBI:58210"/>
    </cofactor>
</comment>
<evidence type="ECO:0000313" key="7">
    <source>
        <dbReference type="Proteomes" id="UP000234857"/>
    </source>
</evidence>
<dbReference type="Proteomes" id="UP000234857">
    <property type="component" value="Unassembled WGS sequence"/>
</dbReference>
<feature type="domain" description="FMN hydroxy acid dehydrogenase" evidence="5">
    <location>
        <begin position="181"/>
        <end position="292"/>
    </location>
</feature>
<dbReference type="Pfam" id="PF01070">
    <property type="entry name" value="FMN_dh"/>
    <property type="match status" value="1"/>
</dbReference>
<dbReference type="Gene3D" id="3.20.20.70">
    <property type="entry name" value="Aldolase class I"/>
    <property type="match status" value="1"/>
</dbReference>
<dbReference type="AlphaFoldDB" id="A0A2N5ZK42"/>
<dbReference type="InterPro" id="IPR037396">
    <property type="entry name" value="FMN_HAD"/>
</dbReference>
<dbReference type="EMBL" id="PKTG01000044">
    <property type="protein sequence ID" value="PLX18972.1"/>
    <property type="molecule type" value="Genomic_DNA"/>
</dbReference>
<evidence type="ECO:0000313" key="6">
    <source>
        <dbReference type="EMBL" id="PLX18972.1"/>
    </source>
</evidence>
<evidence type="ECO:0000256" key="4">
    <source>
        <dbReference type="ARBA" id="ARBA00023002"/>
    </source>
</evidence>
<organism evidence="6 7">
    <name type="scientific">Muiribacterium halophilum</name>
    <dbReference type="NCBI Taxonomy" id="2053465"/>
    <lineage>
        <taxon>Bacteria</taxon>
        <taxon>Candidatus Muiribacteriota</taxon>
        <taxon>Candidatus Muiribacteriia</taxon>
        <taxon>Candidatus Muiribacteriales</taxon>
        <taxon>Candidatus Muiribacteriaceae</taxon>
        <taxon>Candidatus Muiribacterium</taxon>
    </lineage>
</organism>
<keyword evidence="4" id="KW-0560">Oxidoreductase</keyword>
<dbReference type="InterPro" id="IPR000262">
    <property type="entry name" value="FMN-dep_DH"/>
</dbReference>